<dbReference type="GeneID" id="106463988"/>
<dbReference type="RefSeq" id="XP_013779545.1">
    <property type="nucleotide sequence ID" value="XM_013924091.2"/>
</dbReference>
<evidence type="ECO:0000256" key="2">
    <source>
        <dbReference type="ARBA" id="ARBA00040720"/>
    </source>
</evidence>
<comment type="similarity">
    <text evidence="1">Belongs to the complex I NDUFA9 subunit family.</text>
</comment>
<feature type="domain" description="NAD-dependent epimerase/dehydratase" evidence="6">
    <location>
        <begin position="66"/>
        <end position="277"/>
    </location>
</feature>
<dbReference type="RefSeq" id="XP_013779544.1">
    <property type="nucleotide sequence ID" value="XM_013924090.2"/>
</dbReference>
<comment type="subunit">
    <text evidence="5">Complex I is composed of 45 different subunits. This a component of the hydrophobic protein fraction. Interacts with BLOC1S1. Interacts with SLC2A4. Interacts with CLOCK. Interacts with RAB5IF.</text>
</comment>
<dbReference type="InterPro" id="IPR051207">
    <property type="entry name" value="ComplexI_NDUFA9_subunit"/>
</dbReference>
<dbReference type="Pfam" id="PF01370">
    <property type="entry name" value="Epimerase"/>
    <property type="match status" value="1"/>
</dbReference>
<sequence length="404" mass="46378">MVVVQVISRFSRHHLPGLYVVTTQPVQRRYQCSDVPVKKFPPPGTNLPSLKRGTGGRSSFNGIVATVFGASGFLGRYLVNKLGKIGTQVIIPYRGESYDILRLRMCGDLGQILFFPFHLSDEESLYKVMKYSNVVINLIGRDFETRSFTFDDVHVEGPRAIARIAKDCGVQRFVHMSALNAAEKPKPVILKSGSHFLASKWAGEQAVREEFPEAIVFRPADIYGHEDRFLRYYSHFWRRNIRHLPLWKKGKETIKQPVFVSDVAEAIVNSIFDPDAVGKTFEAVGPRRYELGELVDWFHLLMKKDTDWGYKRTDLRYDLIFQTRIFLTEKIIGKYPLLSWERVEREHVTDTPTRGVPSLEDLGITLTYMEDRVPFELRPFRALAYYDAELGEFEKPPAPPAPVM</sequence>
<dbReference type="SUPFAM" id="SSF51735">
    <property type="entry name" value="NAD(P)-binding Rossmann-fold domains"/>
    <property type="match status" value="1"/>
</dbReference>
<evidence type="ECO:0000256" key="3">
    <source>
        <dbReference type="ARBA" id="ARBA00042000"/>
    </source>
</evidence>
<dbReference type="CDD" id="cd05271">
    <property type="entry name" value="NDUFA9_like_SDR_a"/>
    <property type="match status" value="1"/>
</dbReference>
<evidence type="ECO:0000256" key="4">
    <source>
        <dbReference type="ARBA" id="ARBA00043145"/>
    </source>
</evidence>
<evidence type="ECO:0000313" key="9">
    <source>
        <dbReference type="RefSeq" id="XP_013779545.1"/>
    </source>
</evidence>
<dbReference type="Gene3D" id="3.40.50.720">
    <property type="entry name" value="NAD(P)-binding Rossmann-like Domain"/>
    <property type="match status" value="1"/>
</dbReference>
<protein>
    <recommendedName>
        <fullName evidence="2">NADH dehydrogenase [ubiquinone] 1 alpha subcomplex subunit 9, mitochondrial</fullName>
    </recommendedName>
    <alternativeName>
        <fullName evidence="4">Complex I-39kD</fullName>
    </alternativeName>
    <alternativeName>
        <fullName evidence="3">NADH-ubiquinone oxidoreductase 39 kDa subunit</fullName>
    </alternativeName>
</protein>
<evidence type="ECO:0000259" key="6">
    <source>
        <dbReference type="Pfam" id="PF01370"/>
    </source>
</evidence>
<reference evidence="8 9" key="1">
    <citation type="submission" date="2025-05" db="UniProtKB">
        <authorList>
            <consortium name="RefSeq"/>
        </authorList>
    </citation>
    <scope>IDENTIFICATION</scope>
    <source>
        <tissue evidence="8 9">Muscle</tissue>
    </source>
</reference>
<proteinExistence type="inferred from homology"/>
<dbReference type="PANTHER" id="PTHR12126:SF11">
    <property type="entry name" value="NADH DEHYDROGENASE [UBIQUINONE] 1 ALPHA SUBCOMPLEX SUBUNIT 9, MITOCHONDRIAL"/>
    <property type="match status" value="1"/>
</dbReference>
<evidence type="ECO:0000256" key="1">
    <source>
        <dbReference type="ARBA" id="ARBA00038501"/>
    </source>
</evidence>
<evidence type="ECO:0000313" key="8">
    <source>
        <dbReference type="RefSeq" id="XP_013779544.1"/>
    </source>
</evidence>
<gene>
    <name evidence="8 9" type="primary">LOC106463988</name>
</gene>
<dbReference type="PANTHER" id="PTHR12126">
    <property type="entry name" value="NADH-UBIQUINONE OXIDOREDUCTASE 39 KDA SUBUNIT-RELATED"/>
    <property type="match status" value="1"/>
</dbReference>
<accession>A0ABM1BD27</accession>
<keyword evidence="7" id="KW-1185">Reference proteome</keyword>
<dbReference type="InterPro" id="IPR036291">
    <property type="entry name" value="NAD(P)-bd_dom_sf"/>
</dbReference>
<name>A0ABM1BD27_LIMPO</name>
<dbReference type="InterPro" id="IPR001509">
    <property type="entry name" value="Epimerase_deHydtase"/>
</dbReference>
<evidence type="ECO:0000313" key="7">
    <source>
        <dbReference type="Proteomes" id="UP000694941"/>
    </source>
</evidence>
<organism evidence="7 9">
    <name type="scientific">Limulus polyphemus</name>
    <name type="common">Atlantic horseshoe crab</name>
    <dbReference type="NCBI Taxonomy" id="6850"/>
    <lineage>
        <taxon>Eukaryota</taxon>
        <taxon>Metazoa</taxon>
        <taxon>Ecdysozoa</taxon>
        <taxon>Arthropoda</taxon>
        <taxon>Chelicerata</taxon>
        <taxon>Merostomata</taxon>
        <taxon>Xiphosura</taxon>
        <taxon>Limulidae</taxon>
        <taxon>Limulus</taxon>
    </lineage>
</organism>
<dbReference type="Proteomes" id="UP000694941">
    <property type="component" value="Unplaced"/>
</dbReference>
<evidence type="ECO:0000256" key="5">
    <source>
        <dbReference type="ARBA" id="ARBA00046455"/>
    </source>
</evidence>